<dbReference type="RefSeq" id="WP_141851448.1">
    <property type="nucleotide sequence ID" value="NZ_BAAAKA010000008.1"/>
</dbReference>
<dbReference type="Proteomes" id="UP000316298">
    <property type="component" value="Unassembled WGS sequence"/>
</dbReference>
<protein>
    <submittedName>
        <fullName evidence="1">GrpB-like predicted nucleotidyltransferase (UPF0157 family)</fullName>
    </submittedName>
</protein>
<keyword evidence="2" id="KW-1185">Reference proteome</keyword>
<dbReference type="PANTHER" id="PTHR34822">
    <property type="entry name" value="GRPB DOMAIN PROTEIN (AFU_ORTHOLOGUE AFUA_1G01530)"/>
    <property type="match status" value="1"/>
</dbReference>
<dbReference type="PANTHER" id="PTHR34822:SF1">
    <property type="entry name" value="GRPB FAMILY PROTEIN"/>
    <property type="match status" value="1"/>
</dbReference>
<dbReference type="EMBL" id="VFMM01000001">
    <property type="protein sequence ID" value="TQJ16018.1"/>
    <property type="molecule type" value="Genomic_DNA"/>
</dbReference>
<dbReference type="AlphaFoldDB" id="A0A542EKZ2"/>
<accession>A0A542EKZ2</accession>
<evidence type="ECO:0000313" key="2">
    <source>
        <dbReference type="Proteomes" id="UP000316298"/>
    </source>
</evidence>
<evidence type="ECO:0000313" key="1">
    <source>
        <dbReference type="EMBL" id="TQJ16018.1"/>
    </source>
</evidence>
<dbReference type="InterPro" id="IPR007344">
    <property type="entry name" value="GrpB/CoaE"/>
</dbReference>
<dbReference type="Pfam" id="PF04229">
    <property type="entry name" value="GrpB"/>
    <property type="match status" value="1"/>
</dbReference>
<dbReference type="InterPro" id="IPR043519">
    <property type="entry name" value="NT_sf"/>
</dbReference>
<sequence>MPFQDELGSGVRVVDYDPEWPHEFDHLAARLRGVLGDLALAIDHVGSTSVPGLAAKNCIDAQVRVAELSPYLVDLMESAGFRCRPEPWNRTETSNGQACDKLVFAPPIGERPTNIHFRLATGPNTRFALLFRDYLRANPAARTAWGAFKQRLAQSVPDIFDYGQIKAPATTLLMQSAEHWSTQTNWTVS</sequence>
<proteinExistence type="predicted"/>
<name>A0A542EKZ2_9ACTN</name>
<comment type="caution">
    <text evidence="1">The sequence shown here is derived from an EMBL/GenBank/DDBJ whole genome shotgun (WGS) entry which is preliminary data.</text>
</comment>
<dbReference type="Gene3D" id="3.30.460.10">
    <property type="entry name" value="Beta Polymerase, domain 2"/>
    <property type="match status" value="1"/>
</dbReference>
<dbReference type="OrthoDB" id="9799092at2"/>
<dbReference type="SUPFAM" id="SSF81301">
    <property type="entry name" value="Nucleotidyltransferase"/>
    <property type="match status" value="1"/>
</dbReference>
<gene>
    <name evidence="1" type="ORF">FB475_0104</name>
</gene>
<keyword evidence="1" id="KW-0808">Transferase</keyword>
<reference evidence="1 2" key="1">
    <citation type="submission" date="2019-06" db="EMBL/GenBank/DDBJ databases">
        <title>Sequencing the genomes of 1000 actinobacteria strains.</title>
        <authorList>
            <person name="Klenk H.-P."/>
        </authorList>
    </citation>
    <scope>NUCLEOTIDE SEQUENCE [LARGE SCALE GENOMIC DNA]</scope>
    <source>
        <strain evidence="1 2">DSM 17305</strain>
    </source>
</reference>
<organism evidence="1 2">
    <name type="scientific">Kribbella jejuensis</name>
    <dbReference type="NCBI Taxonomy" id="236068"/>
    <lineage>
        <taxon>Bacteria</taxon>
        <taxon>Bacillati</taxon>
        <taxon>Actinomycetota</taxon>
        <taxon>Actinomycetes</taxon>
        <taxon>Propionibacteriales</taxon>
        <taxon>Kribbellaceae</taxon>
        <taxon>Kribbella</taxon>
    </lineage>
</organism>
<dbReference type="GO" id="GO:0016740">
    <property type="term" value="F:transferase activity"/>
    <property type="evidence" value="ECO:0007669"/>
    <property type="project" value="UniProtKB-KW"/>
</dbReference>